<dbReference type="Proteomes" id="UP001500994">
    <property type="component" value="Unassembled WGS sequence"/>
</dbReference>
<feature type="domain" description="HipA-like kinase" evidence="1">
    <location>
        <begin position="20"/>
        <end position="261"/>
    </location>
</feature>
<reference evidence="3" key="1">
    <citation type="journal article" date="2019" name="Int. J. Syst. Evol. Microbiol.">
        <title>The Global Catalogue of Microorganisms (GCM) 10K type strain sequencing project: providing services to taxonomists for standard genome sequencing and annotation.</title>
        <authorList>
            <consortium name="The Broad Institute Genomics Platform"/>
            <consortium name="The Broad Institute Genome Sequencing Center for Infectious Disease"/>
            <person name="Wu L."/>
            <person name="Ma J."/>
        </authorList>
    </citation>
    <scope>NUCLEOTIDE SEQUENCE [LARGE SCALE GENOMIC DNA]</scope>
    <source>
        <strain evidence="3">JCM 16374</strain>
    </source>
</reference>
<evidence type="ECO:0000259" key="1">
    <source>
        <dbReference type="Pfam" id="PF20613"/>
    </source>
</evidence>
<dbReference type="Pfam" id="PF20613">
    <property type="entry name" value="HipA_2"/>
    <property type="match status" value="1"/>
</dbReference>
<evidence type="ECO:0000313" key="3">
    <source>
        <dbReference type="Proteomes" id="UP001500994"/>
    </source>
</evidence>
<keyword evidence="3" id="KW-1185">Reference proteome</keyword>
<comment type="caution">
    <text evidence="2">The sequence shown here is derived from an EMBL/GenBank/DDBJ whole genome shotgun (WGS) entry which is preliminary data.</text>
</comment>
<proteinExistence type="predicted"/>
<evidence type="ECO:0000313" key="2">
    <source>
        <dbReference type="EMBL" id="GAA2657543.1"/>
    </source>
</evidence>
<accession>A0ABP6E1J0</accession>
<dbReference type="EMBL" id="BAAARK010000006">
    <property type="protein sequence ID" value="GAA2657543.1"/>
    <property type="molecule type" value="Genomic_DNA"/>
</dbReference>
<dbReference type="RefSeq" id="WP_344575187.1">
    <property type="nucleotide sequence ID" value="NZ_BAAARK010000006.1"/>
</dbReference>
<dbReference type="InterPro" id="IPR046748">
    <property type="entry name" value="HipA_2"/>
</dbReference>
<name>A0ABP6E1J0_9ACTN</name>
<protein>
    <recommendedName>
        <fullName evidence="1">HipA-like kinase domain-containing protein</fullName>
    </recommendedName>
</protein>
<organism evidence="2 3">
    <name type="scientific">Streptomyces lunalinharesii</name>
    <dbReference type="NCBI Taxonomy" id="333384"/>
    <lineage>
        <taxon>Bacteria</taxon>
        <taxon>Bacillati</taxon>
        <taxon>Actinomycetota</taxon>
        <taxon>Actinomycetes</taxon>
        <taxon>Kitasatosporales</taxon>
        <taxon>Streptomycetaceae</taxon>
        <taxon>Streptomyces</taxon>
    </lineage>
</organism>
<sequence>MGTPSGGLRTVTAVRYVTPLRSGGSVPGVVEADDLGTYVVKFTGSAQGRKALVAEVIVGELARRLGLRVPELVLIDFDPAVAADEPHQEVQDLLHASAGLNLGMDHLPGATDFDPNAPNAVDVDPTEAARIIWLDAFTANVDRTTHSPNLMTWPPPGHQRPRLWLIDHGAALVFHHRWRTAPDTTTKAYDLRHHALASHQPEMATADAEFTPRITTELLHEVVSTVPDAWLTDEPGFTTPTDVRNAYITHLAARAAASTHWLPTEFPSPINRPGHRLEQPHR</sequence>
<gene>
    <name evidence="2" type="ORF">GCM10009864_24970</name>
</gene>